<evidence type="ECO:0000256" key="1">
    <source>
        <dbReference type="SAM" id="Phobius"/>
    </source>
</evidence>
<keyword evidence="1" id="KW-1133">Transmembrane helix</keyword>
<keyword evidence="1" id="KW-0472">Membrane</keyword>
<accession>A0A9Q6EHI8</accession>
<comment type="caution">
    <text evidence="2">The sequence shown here is derived from an EMBL/GenBank/DDBJ whole genome shotgun (WGS) entry which is preliminary data.</text>
</comment>
<proteinExistence type="predicted"/>
<protein>
    <submittedName>
        <fullName evidence="2">Uncharacterized protein</fullName>
    </submittedName>
</protein>
<feature type="transmembrane region" description="Helical" evidence="1">
    <location>
        <begin position="40"/>
        <end position="69"/>
    </location>
</feature>
<reference evidence="2 3" key="1">
    <citation type="submission" date="2015-02" db="EMBL/GenBank/DDBJ databases">
        <title>Nostoc linckia genome annotation.</title>
        <authorList>
            <person name="Zhou Z."/>
        </authorList>
    </citation>
    <scope>NUCLEOTIDE SEQUENCE [LARGE SCALE GENOMIC DNA]</scope>
    <source>
        <strain evidence="3">z8</strain>
    </source>
</reference>
<dbReference type="EMBL" id="LAHD01000187">
    <property type="protein sequence ID" value="PHJ93569.1"/>
    <property type="molecule type" value="Genomic_DNA"/>
</dbReference>
<keyword evidence="1" id="KW-0812">Transmembrane</keyword>
<evidence type="ECO:0000313" key="2">
    <source>
        <dbReference type="EMBL" id="PHJ93569.1"/>
    </source>
</evidence>
<evidence type="ECO:0000313" key="3">
    <source>
        <dbReference type="Proteomes" id="UP000222310"/>
    </source>
</evidence>
<dbReference type="RefSeq" id="WP_099070857.1">
    <property type="nucleotide sequence ID" value="NZ_LAHD01000187.1"/>
</dbReference>
<feature type="transmembrane region" description="Helical" evidence="1">
    <location>
        <begin position="6"/>
        <end position="28"/>
    </location>
</feature>
<gene>
    <name evidence="2" type="ORF">VF08_35265</name>
</gene>
<dbReference type="GeneID" id="57096332"/>
<feature type="transmembrane region" description="Helical" evidence="1">
    <location>
        <begin position="75"/>
        <end position="103"/>
    </location>
</feature>
<sequence>MNQALFWGSWFVSLGSTALLFFWSLPLSPFTHPGMKANEAVIIFFPVAGIRWLGLASTLFLLAIAWGQYLNLEAVYAISLLIFVLVLHLFLGVINIAIMNLWLSVEPIKTRTTSAIYAGIYFGLPMFWLLLVAALKIIYFPN</sequence>
<feature type="transmembrane region" description="Helical" evidence="1">
    <location>
        <begin position="115"/>
        <end position="139"/>
    </location>
</feature>
<organism evidence="2 3">
    <name type="scientific">Nostoc linckia z8</name>
    <dbReference type="NCBI Taxonomy" id="1628746"/>
    <lineage>
        <taxon>Bacteria</taxon>
        <taxon>Bacillati</taxon>
        <taxon>Cyanobacteriota</taxon>
        <taxon>Cyanophyceae</taxon>
        <taxon>Nostocales</taxon>
        <taxon>Nostocaceae</taxon>
        <taxon>Nostoc</taxon>
    </lineage>
</organism>
<dbReference type="AlphaFoldDB" id="A0A9Q6EHI8"/>
<name>A0A9Q6EHI8_NOSLI</name>
<dbReference type="Proteomes" id="UP000222310">
    <property type="component" value="Unassembled WGS sequence"/>
</dbReference>